<feature type="transmembrane region" description="Helical" evidence="1">
    <location>
        <begin position="201"/>
        <end position="222"/>
    </location>
</feature>
<evidence type="ECO:0000313" key="2">
    <source>
        <dbReference type="EMBL" id="SVC89687.1"/>
    </source>
</evidence>
<keyword evidence="1" id="KW-0472">Membrane</keyword>
<feature type="transmembrane region" description="Helical" evidence="1">
    <location>
        <begin position="68"/>
        <end position="89"/>
    </location>
</feature>
<name>A0A382QXI3_9ZZZZ</name>
<gene>
    <name evidence="2" type="ORF">METZ01_LOCUS342541</name>
</gene>
<feature type="transmembrane region" description="Helical" evidence="1">
    <location>
        <begin position="126"/>
        <end position="145"/>
    </location>
</feature>
<feature type="non-terminal residue" evidence="2">
    <location>
        <position position="1"/>
    </location>
</feature>
<evidence type="ECO:0000256" key="1">
    <source>
        <dbReference type="SAM" id="Phobius"/>
    </source>
</evidence>
<dbReference type="SUPFAM" id="SSF82861">
    <property type="entry name" value="Mechanosensitive channel protein MscS (YggB), transmembrane region"/>
    <property type="match status" value="1"/>
</dbReference>
<feature type="non-terminal residue" evidence="2">
    <location>
        <position position="228"/>
    </location>
</feature>
<dbReference type="AlphaFoldDB" id="A0A382QXI3"/>
<protein>
    <recommendedName>
        <fullName evidence="3">Mechanosensitive ion channel inner membrane domain-containing protein</fullName>
    </recommendedName>
</protein>
<proteinExistence type="predicted"/>
<keyword evidence="1" id="KW-1133">Transmembrane helix</keyword>
<reference evidence="2" key="1">
    <citation type="submission" date="2018-05" db="EMBL/GenBank/DDBJ databases">
        <authorList>
            <person name="Lanie J.A."/>
            <person name="Ng W.-L."/>
            <person name="Kazmierczak K.M."/>
            <person name="Andrzejewski T.M."/>
            <person name="Davidsen T.M."/>
            <person name="Wayne K.J."/>
            <person name="Tettelin H."/>
            <person name="Glass J.I."/>
            <person name="Rusch D."/>
            <person name="Podicherti R."/>
            <person name="Tsui H.-C.T."/>
            <person name="Winkler M.E."/>
        </authorList>
    </citation>
    <scope>NUCLEOTIDE SEQUENCE</scope>
</reference>
<accession>A0A382QXI3</accession>
<organism evidence="2">
    <name type="scientific">marine metagenome</name>
    <dbReference type="NCBI Taxonomy" id="408172"/>
    <lineage>
        <taxon>unclassified sequences</taxon>
        <taxon>metagenomes</taxon>
        <taxon>ecological metagenomes</taxon>
    </lineage>
</organism>
<feature type="transmembrane region" description="Helical" evidence="1">
    <location>
        <begin position="151"/>
        <end position="169"/>
    </location>
</feature>
<dbReference type="GO" id="GO:0016020">
    <property type="term" value="C:membrane"/>
    <property type="evidence" value="ECO:0007669"/>
    <property type="project" value="InterPro"/>
</dbReference>
<dbReference type="Gene3D" id="1.10.287.1260">
    <property type="match status" value="1"/>
</dbReference>
<keyword evidence="1" id="KW-0812">Transmembrane</keyword>
<sequence length="228" mass="25127">MKHWIQLSLFIIFTISAGTLSVQAADKEKSTLTVDTNSSATVKTQAIKDSVQQSAWVQTFEENLGQKILGISAWQYLAAFLAILAGLVLKRIILSYIQKKVEAYVSKTEAEWDDELFNAIIKPVNAFVMIGGIHIAAFLIVFNLANFPTELIGKSYSIFLGLSVIWLVYRLVDVAAHYVDELLSKADEGLRGQFTPLIRRALRILVVIVGSLTILATIGINITSLVAL</sequence>
<dbReference type="InterPro" id="IPR011014">
    <property type="entry name" value="MscS_channel_TM-2"/>
</dbReference>
<evidence type="ECO:0008006" key="3">
    <source>
        <dbReference type="Google" id="ProtNLM"/>
    </source>
</evidence>
<dbReference type="EMBL" id="UINC01117330">
    <property type="protein sequence ID" value="SVC89687.1"/>
    <property type="molecule type" value="Genomic_DNA"/>
</dbReference>